<dbReference type="Proteomes" id="UP000784294">
    <property type="component" value="Unassembled WGS sequence"/>
</dbReference>
<evidence type="ECO:0000256" key="1">
    <source>
        <dbReference type="SAM" id="MobiDB-lite"/>
    </source>
</evidence>
<reference evidence="2" key="1">
    <citation type="submission" date="2018-11" db="EMBL/GenBank/DDBJ databases">
        <authorList>
            <consortium name="Pathogen Informatics"/>
        </authorList>
    </citation>
    <scope>NUCLEOTIDE SEQUENCE</scope>
</reference>
<dbReference type="AlphaFoldDB" id="A0A448XMI0"/>
<gene>
    <name evidence="2" type="ORF">PXEA_LOCUS33723</name>
</gene>
<evidence type="ECO:0000313" key="2">
    <source>
        <dbReference type="EMBL" id="VEL40283.1"/>
    </source>
</evidence>
<sequence>MAQVRRDPLSSPPESGKLPTVGMCSCRADSRSVRPLQACNTQTNKPPVRACRDHVVSVILDVHVDSF</sequence>
<dbReference type="EMBL" id="CAAALY010264326">
    <property type="protein sequence ID" value="VEL40283.1"/>
    <property type="molecule type" value="Genomic_DNA"/>
</dbReference>
<evidence type="ECO:0000313" key="3">
    <source>
        <dbReference type="Proteomes" id="UP000784294"/>
    </source>
</evidence>
<comment type="caution">
    <text evidence="2">The sequence shown here is derived from an EMBL/GenBank/DDBJ whole genome shotgun (WGS) entry which is preliminary data.</text>
</comment>
<name>A0A448XMI0_9PLAT</name>
<feature type="region of interest" description="Disordered" evidence="1">
    <location>
        <begin position="1"/>
        <end position="20"/>
    </location>
</feature>
<proteinExistence type="predicted"/>
<keyword evidence="3" id="KW-1185">Reference proteome</keyword>
<accession>A0A448XMI0</accession>
<organism evidence="2 3">
    <name type="scientific">Protopolystoma xenopodis</name>
    <dbReference type="NCBI Taxonomy" id="117903"/>
    <lineage>
        <taxon>Eukaryota</taxon>
        <taxon>Metazoa</taxon>
        <taxon>Spiralia</taxon>
        <taxon>Lophotrochozoa</taxon>
        <taxon>Platyhelminthes</taxon>
        <taxon>Monogenea</taxon>
        <taxon>Polyopisthocotylea</taxon>
        <taxon>Polystomatidea</taxon>
        <taxon>Polystomatidae</taxon>
        <taxon>Protopolystoma</taxon>
    </lineage>
</organism>
<protein>
    <submittedName>
        <fullName evidence="2">Uncharacterized protein</fullName>
    </submittedName>
</protein>